<dbReference type="VEuPathDB" id="FungiDB:PHYBLDRAFT_75733"/>
<reference evidence="6" key="1">
    <citation type="submission" date="2015-06" db="EMBL/GenBank/DDBJ databases">
        <title>Expansion of signal transduction pathways in fungi by whole-genome duplication.</title>
        <authorList>
            <consortium name="DOE Joint Genome Institute"/>
            <person name="Corrochano L.M."/>
            <person name="Kuo A."/>
            <person name="Marcet-Houben M."/>
            <person name="Polaino S."/>
            <person name="Salamov A."/>
            <person name="Villalobos J.M."/>
            <person name="Alvarez M.I."/>
            <person name="Avalos J."/>
            <person name="Benito E.P."/>
            <person name="Benoit I."/>
            <person name="Burger G."/>
            <person name="Camino L.P."/>
            <person name="Canovas D."/>
            <person name="Cerda-Olmedo E."/>
            <person name="Cheng J.-F."/>
            <person name="Dominguez A."/>
            <person name="Elias M."/>
            <person name="Eslava A.P."/>
            <person name="Glaser F."/>
            <person name="Grimwood J."/>
            <person name="Gutierrez G."/>
            <person name="Heitman J."/>
            <person name="Henrissat B."/>
            <person name="Iturriaga E.A."/>
            <person name="Lang B.F."/>
            <person name="Lavin J.L."/>
            <person name="Lee S."/>
            <person name="Li W."/>
            <person name="Lindquist E."/>
            <person name="Lopez-Garcia S."/>
            <person name="Luque E.M."/>
            <person name="Marcos A.T."/>
            <person name="Martin J."/>
            <person name="McCluskey K."/>
            <person name="Medina H.R."/>
            <person name="Miralles-Duran A."/>
            <person name="Miyazaki A."/>
            <person name="Munoz-Torres E."/>
            <person name="Oguiza J.A."/>
            <person name="Ohm R."/>
            <person name="Olmedo M."/>
            <person name="Orejas M."/>
            <person name="Ortiz-Castellanos L."/>
            <person name="Pisabarro A.G."/>
            <person name="Rodriguez-Romero J."/>
            <person name="Ruiz-Herrera J."/>
            <person name="Ruiz-Vazquez R."/>
            <person name="Sanz C."/>
            <person name="Schackwitz W."/>
            <person name="Schmutz J."/>
            <person name="Shahriari M."/>
            <person name="Shelest E."/>
            <person name="Silva-Franco F."/>
            <person name="Soanes D."/>
            <person name="Syed K."/>
            <person name="Tagua V.G."/>
            <person name="Talbot N.J."/>
            <person name="Thon M."/>
            <person name="De vries R.P."/>
            <person name="Wiebenga A."/>
            <person name="Yadav J.S."/>
            <person name="Braun E.L."/>
            <person name="Baker S."/>
            <person name="Garre V."/>
            <person name="Horwitz B."/>
            <person name="Torres-Martinez S."/>
            <person name="Idnurm A."/>
            <person name="Herrera-Estrella A."/>
            <person name="Gabaldon T."/>
            <person name="Grigoriev I.V."/>
        </authorList>
    </citation>
    <scope>NUCLEOTIDE SEQUENCE [LARGE SCALE GENOMIC DNA]</scope>
    <source>
        <strain evidence="6">NRRL 1555(-)</strain>
    </source>
</reference>
<dbReference type="STRING" id="763407.A0A167QMV0"/>
<feature type="signal peptide" evidence="3">
    <location>
        <begin position="1"/>
        <end position="18"/>
    </location>
</feature>
<feature type="compositionally biased region" description="Polar residues" evidence="2">
    <location>
        <begin position="163"/>
        <end position="182"/>
    </location>
</feature>
<dbReference type="GeneID" id="29003998"/>
<dbReference type="InterPro" id="IPR018466">
    <property type="entry name" value="Kre9/Knh1-like_N"/>
</dbReference>
<feature type="compositionally biased region" description="Low complexity" evidence="2">
    <location>
        <begin position="119"/>
        <end position="162"/>
    </location>
</feature>
<dbReference type="PANTHER" id="PTHR40633:SF1">
    <property type="entry name" value="GPI ANCHORED SERINE-THREONINE RICH PROTEIN (AFU_ORTHOLOGUE AFUA_1G03630)"/>
    <property type="match status" value="1"/>
</dbReference>
<protein>
    <recommendedName>
        <fullName evidence="4">Yeast cell wall synthesis Kre9/Knh1-like N-terminal domain-containing protein</fullName>
    </recommendedName>
</protein>
<dbReference type="InParanoid" id="A0A167QMV0"/>
<accession>A0A167QMV0</accession>
<dbReference type="OrthoDB" id="5564519at2759"/>
<dbReference type="RefSeq" id="XP_018297987.1">
    <property type="nucleotide sequence ID" value="XM_018443092.1"/>
</dbReference>
<dbReference type="AlphaFoldDB" id="A0A167QMV0"/>
<keyword evidence="6" id="KW-1185">Reference proteome</keyword>
<gene>
    <name evidence="5" type="ORF">PHYBLDRAFT_75733</name>
</gene>
<feature type="region of interest" description="Disordered" evidence="2">
    <location>
        <begin position="119"/>
        <end position="206"/>
    </location>
</feature>
<feature type="chain" id="PRO_5007891586" description="Yeast cell wall synthesis Kre9/Knh1-like N-terminal domain-containing protein" evidence="3">
    <location>
        <begin position="19"/>
        <end position="227"/>
    </location>
</feature>
<dbReference type="Pfam" id="PF10342">
    <property type="entry name" value="Kre9_KNH"/>
    <property type="match status" value="1"/>
</dbReference>
<evidence type="ECO:0000256" key="3">
    <source>
        <dbReference type="SAM" id="SignalP"/>
    </source>
</evidence>
<evidence type="ECO:0000313" key="5">
    <source>
        <dbReference type="EMBL" id="OAD79947.1"/>
    </source>
</evidence>
<feature type="domain" description="Yeast cell wall synthesis Kre9/Knh1-like N-terminal" evidence="4">
    <location>
        <begin position="24"/>
        <end position="115"/>
    </location>
</feature>
<keyword evidence="1 3" id="KW-0732">Signal</keyword>
<evidence type="ECO:0000259" key="4">
    <source>
        <dbReference type="Pfam" id="PF10342"/>
    </source>
</evidence>
<evidence type="ECO:0000256" key="2">
    <source>
        <dbReference type="SAM" id="MobiDB-lite"/>
    </source>
</evidence>
<sequence length="227" mass="23102">MKFSIFASVSILAAVAHAKVRIISPDADTVWKAGESATIKWKSDGKDSSLTCDIQLLNGDPKDADIIGTLTKDGAPKCSENSFTVDSLDDYPSGTVFMRIGQNSKHKWSYSEDFKFKGDGSASSGSASSSSGSGSGSGSDSKPSGPSSSAPSKATPTDATSTQAPANNGGSGEATPTDSWLNTSPAATPTTPPQTESNTAESDEAASVLSRFSSISSSVAAARATNQ</sequence>
<evidence type="ECO:0000313" key="6">
    <source>
        <dbReference type="Proteomes" id="UP000077315"/>
    </source>
</evidence>
<dbReference type="InterPro" id="IPR052982">
    <property type="entry name" value="SRP1/TIP1-like"/>
</dbReference>
<evidence type="ECO:0000256" key="1">
    <source>
        <dbReference type="ARBA" id="ARBA00022729"/>
    </source>
</evidence>
<dbReference type="EMBL" id="KV440972">
    <property type="protein sequence ID" value="OAD79947.1"/>
    <property type="molecule type" value="Genomic_DNA"/>
</dbReference>
<dbReference type="Proteomes" id="UP000077315">
    <property type="component" value="Unassembled WGS sequence"/>
</dbReference>
<proteinExistence type="predicted"/>
<dbReference type="PANTHER" id="PTHR40633">
    <property type="entry name" value="MATRIX PROTEIN, PUTATIVE (AFU_ORTHOLOGUE AFUA_8G05410)-RELATED"/>
    <property type="match status" value="1"/>
</dbReference>
<organism evidence="5 6">
    <name type="scientific">Phycomyces blakesleeanus (strain ATCC 8743b / DSM 1359 / FGSC 10004 / NBRC 33097 / NRRL 1555)</name>
    <dbReference type="NCBI Taxonomy" id="763407"/>
    <lineage>
        <taxon>Eukaryota</taxon>
        <taxon>Fungi</taxon>
        <taxon>Fungi incertae sedis</taxon>
        <taxon>Mucoromycota</taxon>
        <taxon>Mucoromycotina</taxon>
        <taxon>Mucoromycetes</taxon>
        <taxon>Mucorales</taxon>
        <taxon>Phycomycetaceae</taxon>
        <taxon>Phycomyces</taxon>
    </lineage>
</organism>
<name>A0A167QMV0_PHYB8</name>